<sequence>MAAGLADEAQEATAIQDALAHDNNPDIKPSRRQLTIGQKCAHLRAFDASGVSEADYCRRTKLARATLWRLKQPPMRQCLATMVASACLAPVENKFFHFQM</sequence>
<dbReference type="Proteomes" id="UP000243579">
    <property type="component" value="Unassembled WGS sequence"/>
</dbReference>
<dbReference type="EMBL" id="JNBR01000051">
    <property type="protein sequence ID" value="OQR99614.1"/>
    <property type="molecule type" value="Genomic_DNA"/>
</dbReference>
<evidence type="ECO:0000313" key="1">
    <source>
        <dbReference type="EMBL" id="OQR99614.1"/>
    </source>
</evidence>
<keyword evidence="2" id="KW-1185">Reference proteome</keyword>
<gene>
    <name evidence="1" type="ORF">ACHHYP_20221</name>
</gene>
<organism evidence="1 2">
    <name type="scientific">Achlya hypogyna</name>
    <name type="common">Oomycete</name>
    <name type="synonym">Protoachlya hypogyna</name>
    <dbReference type="NCBI Taxonomy" id="1202772"/>
    <lineage>
        <taxon>Eukaryota</taxon>
        <taxon>Sar</taxon>
        <taxon>Stramenopiles</taxon>
        <taxon>Oomycota</taxon>
        <taxon>Saprolegniomycetes</taxon>
        <taxon>Saprolegniales</taxon>
        <taxon>Achlyaceae</taxon>
        <taxon>Achlya</taxon>
    </lineage>
</organism>
<reference evidence="1 2" key="1">
    <citation type="journal article" date="2014" name="Genome Biol. Evol.">
        <title>The secreted proteins of Achlya hypogyna and Thraustotheca clavata identify the ancestral oomycete secretome and reveal gene acquisitions by horizontal gene transfer.</title>
        <authorList>
            <person name="Misner I."/>
            <person name="Blouin N."/>
            <person name="Leonard G."/>
            <person name="Richards T.A."/>
            <person name="Lane C.E."/>
        </authorList>
    </citation>
    <scope>NUCLEOTIDE SEQUENCE [LARGE SCALE GENOMIC DNA]</scope>
    <source>
        <strain evidence="1 2">ATCC 48635</strain>
    </source>
</reference>
<protein>
    <recommendedName>
        <fullName evidence="3">HTH psq-type domain-containing protein</fullName>
    </recommendedName>
</protein>
<dbReference type="AlphaFoldDB" id="A0A1V9ZNQ1"/>
<proteinExistence type="predicted"/>
<evidence type="ECO:0000313" key="2">
    <source>
        <dbReference type="Proteomes" id="UP000243579"/>
    </source>
</evidence>
<name>A0A1V9ZNQ1_ACHHY</name>
<accession>A0A1V9ZNQ1</accession>
<comment type="caution">
    <text evidence="1">The sequence shown here is derived from an EMBL/GenBank/DDBJ whole genome shotgun (WGS) entry which is preliminary data.</text>
</comment>
<evidence type="ECO:0008006" key="3">
    <source>
        <dbReference type="Google" id="ProtNLM"/>
    </source>
</evidence>